<dbReference type="AlphaFoldDB" id="A0A329X262"/>
<dbReference type="RefSeq" id="WP_112896247.1">
    <property type="nucleotide sequence ID" value="NZ_CAWNYH010000037.1"/>
</dbReference>
<dbReference type="EMBL" id="NSCM01000037">
    <property type="protein sequence ID" value="RAX09443.1"/>
    <property type="molecule type" value="Genomic_DNA"/>
</dbReference>
<evidence type="ECO:0000256" key="1">
    <source>
        <dbReference type="SAM" id="Phobius"/>
    </source>
</evidence>
<gene>
    <name evidence="2" type="ORF">CKY02_17065</name>
</gene>
<keyword evidence="1" id="KW-0472">Membrane</keyword>
<evidence type="ECO:0000313" key="2">
    <source>
        <dbReference type="EMBL" id="RAX09443.1"/>
    </source>
</evidence>
<dbReference type="GeneID" id="88807544"/>
<name>A0A329X262_9GAMM</name>
<reference evidence="2 3" key="1">
    <citation type="journal article" date="2018" name="Int. J. Syst. Evol. Microbiol.">
        <title>Whole-genome-based revisit of Photorhabdus phylogeny: proposal for the elevation of most Photorhabdus subspecies to the species level and description of one novel species Photorhabdus bodei sp. nov., and one novel subspecies Photorhabdus laumondii subsp. clarkei subsp. nov.</title>
        <authorList>
            <person name="Machado R.A.R."/>
            <person name="Wuthrich D."/>
            <person name="Kuhnert P."/>
            <person name="Arce C.C.M."/>
            <person name="Thonen L."/>
            <person name="Ruiz C."/>
            <person name="Zhang X."/>
            <person name="Robert C.A.M."/>
            <person name="Karimi J."/>
            <person name="Kamali S."/>
            <person name="Ma J."/>
            <person name="Bruggmann R."/>
            <person name="Erb M."/>
        </authorList>
    </citation>
    <scope>NUCLEOTIDE SEQUENCE [LARGE SCALE GENOMIC DNA]</scope>
    <source>
        <strain evidence="2 3">LJ24-63</strain>
    </source>
</reference>
<keyword evidence="1" id="KW-1133">Transmembrane helix</keyword>
<organism evidence="2 3">
    <name type="scientific">Photorhabdus bodei</name>
    <dbReference type="NCBI Taxonomy" id="2029681"/>
    <lineage>
        <taxon>Bacteria</taxon>
        <taxon>Pseudomonadati</taxon>
        <taxon>Pseudomonadota</taxon>
        <taxon>Gammaproteobacteria</taxon>
        <taxon>Enterobacterales</taxon>
        <taxon>Morganellaceae</taxon>
        <taxon>Photorhabdus</taxon>
    </lineage>
</organism>
<protein>
    <submittedName>
        <fullName evidence="2">Uncharacterized protein</fullName>
    </submittedName>
</protein>
<evidence type="ECO:0000313" key="3">
    <source>
        <dbReference type="Proteomes" id="UP000250919"/>
    </source>
</evidence>
<comment type="caution">
    <text evidence="2">The sequence shown here is derived from an EMBL/GenBank/DDBJ whole genome shotgun (WGS) entry which is preliminary data.</text>
</comment>
<feature type="transmembrane region" description="Helical" evidence="1">
    <location>
        <begin position="39"/>
        <end position="59"/>
    </location>
</feature>
<proteinExistence type="predicted"/>
<dbReference type="Proteomes" id="UP000250919">
    <property type="component" value="Unassembled WGS sequence"/>
</dbReference>
<keyword evidence="1" id="KW-0812">Transmembrane</keyword>
<accession>A0A329X262</accession>
<sequence length="266" mass="30114">MTTEIPPLSLSPTSEAEIDSLRQAVSQKTQSRLLSLKKCLGYLSILLVIVSIAFLAFVVRQQHHQLVEFQSLIRNGSFRHLPDGVQKLHERFDKADTGFVSRQDWQMQNDRFHQALIAQQGSVNDQQKSLVRSVTDLSRAHQDLTEAVSVLKNTVKQQEMRVDALITWKSQQEKYSGKKAGTPDREILRTKKRIVAPFILSGIERRGEQVYAVIIPRDTDPHSQISQMHLLTPGESAFEWTLVSTSDHQALFQVQGHRQILSVNGG</sequence>